<name>B0JHK7_MICAN</name>
<dbReference type="AlphaFoldDB" id="B0JHK7"/>
<dbReference type="PaxDb" id="449447-MAE_55970"/>
<proteinExistence type="predicted"/>
<dbReference type="EMBL" id="AP009552">
    <property type="protein sequence ID" value="BAG05419.1"/>
    <property type="molecule type" value="Genomic_DNA"/>
</dbReference>
<dbReference type="Proteomes" id="UP000001510">
    <property type="component" value="Chromosome"/>
</dbReference>
<dbReference type="KEGG" id="mar:MAE_55970"/>
<organism evidence="1 2">
    <name type="scientific">Microcystis aeruginosa (strain NIES-843 / IAM M-2473)</name>
    <dbReference type="NCBI Taxonomy" id="449447"/>
    <lineage>
        <taxon>Bacteria</taxon>
        <taxon>Bacillati</taxon>
        <taxon>Cyanobacteriota</taxon>
        <taxon>Cyanophyceae</taxon>
        <taxon>Oscillatoriophycideae</taxon>
        <taxon>Chroococcales</taxon>
        <taxon>Microcystaceae</taxon>
        <taxon>Microcystis</taxon>
    </lineage>
</organism>
<reference evidence="1 2" key="1">
    <citation type="journal article" date="2007" name="DNA Res.">
        <title>Complete genomic structure of the bloom-forming toxic cyanobacterium Microcystis aeruginosa NIES-843.</title>
        <authorList>
            <person name="Kaneko T."/>
            <person name="Nakajima N."/>
            <person name="Okamoto S."/>
            <person name="Suzuki I."/>
            <person name="Tanabe Y."/>
            <person name="Tamaoki M."/>
            <person name="Nakamura Y."/>
            <person name="Kasai F."/>
            <person name="Watanabe A."/>
            <person name="Kawashima K."/>
            <person name="Kishida Y."/>
            <person name="Ono A."/>
            <person name="Shimizu Y."/>
            <person name="Takahashi C."/>
            <person name="Minami C."/>
            <person name="Fujishiro T."/>
            <person name="Kohara M."/>
            <person name="Katoh M."/>
            <person name="Nakazaki N."/>
            <person name="Nakayama S."/>
            <person name="Yamada M."/>
            <person name="Tabata S."/>
            <person name="Watanabe M.M."/>
        </authorList>
    </citation>
    <scope>NUCLEOTIDE SEQUENCE [LARGE SCALE GENOMIC DNA]</scope>
    <source>
        <strain evidence="2">NIES-843 / IAM M-247</strain>
    </source>
</reference>
<sequence length="59" mass="6796">MLECFAPTGRGPMKTQGFEARLYQKLQFNNSLHSSPRLATDTKSVEYRLHIRTGKRGNR</sequence>
<dbReference type="EnsemblBacteria" id="BAG05419">
    <property type="protein sequence ID" value="BAG05419"/>
    <property type="gene ID" value="MAE_55970"/>
</dbReference>
<dbReference type="HOGENOM" id="CLU_2955409_0_0_3"/>
<evidence type="ECO:0000313" key="1">
    <source>
        <dbReference type="EMBL" id="BAG05419.1"/>
    </source>
</evidence>
<keyword evidence="2" id="KW-1185">Reference proteome</keyword>
<accession>B0JHK7</accession>
<protein>
    <submittedName>
        <fullName evidence="1">Uncharacterized protein</fullName>
    </submittedName>
</protein>
<evidence type="ECO:0000313" key="2">
    <source>
        <dbReference type="Proteomes" id="UP000001510"/>
    </source>
</evidence>
<gene>
    <name evidence="1" type="ordered locus">MAE_55970</name>
</gene>